<dbReference type="FunFam" id="1.25.40.10:FF:000648">
    <property type="entry name" value="Signal recognition particle subunit SRP72"/>
    <property type="match status" value="1"/>
</dbReference>
<dbReference type="FunFam" id="1.25.40.10:FF:001600">
    <property type="entry name" value="Signal recognition particle subunit SRP72"/>
    <property type="match status" value="1"/>
</dbReference>
<feature type="region of interest" description="Disordered" evidence="9">
    <location>
        <begin position="1"/>
        <end position="39"/>
    </location>
</feature>
<dbReference type="InterPro" id="IPR026270">
    <property type="entry name" value="SRP72"/>
</dbReference>
<evidence type="ECO:0000256" key="2">
    <source>
        <dbReference type="ARBA" id="ARBA00004496"/>
    </source>
</evidence>
<accession>A0AAN9MXM4</accession>
<feature type="domain" description="Signal recognition particle SRP72 subunit RNA-binding" evidence="10">
    <location>
        <begin position="612"/>
        <end position="660"/>
    </location>
</feature>
<feature type="compositionally biased region" description="Basic and acidic residues" evidence="9">
    <location>
        <begin position="645"/>
        <end position="657"/>
    </location>
</feature>
<name>A0AAN9MXM4_CANGL</name>
<feature type="compositionally biased region" description="Basic residues" evidence="9">
    <location>
        <begin position="618"/>
        <end position="631"/>
    </location>
</feature>
<evidence type="ECO:0000256" key="5">
    <source>
        <dbReference type="ARBA" id="ARBA00022490"/>
    </source>
</evidence>
<evidence type="ECO:0000313" key="11">
    <source>
        <dbReference type="EMBL" id="KAK7359423.1"/>
    </source>
</evidence>
<sequence length="724" mass="80060">MPSKKRRQVTKKENLAAKANPTHLLSRRNHTQHKCKSRGVADAESVDTIHSRDLICLKPNIMAPKPKTASSQPAPPPPLEDLFTTLNRHIQASAFDNAVKLTDQILAIAPDDEDALRCKVVALIKDDRVDDALSAIQSSRRPLDDFHFLKAYCLYRQNKLNDALESLKRQERNDETMLLESQILYRLGKMDACLDIYQKLQKSKIDSLEINSVAALVMGGRSSEVQGMLDSLRVKATSSFELAYNTACSLIERKKYTDAEQLLLSGRRIGQEILMEDNLPDDEIEIELSPIAVQLAYVQQLLGRKQDAIEAYADIIKRDMADESSIAVAVNNLVSLKGPKDVSDSLRKLDRLKEKEAQGFCLARGLDLKLSAKEKEAIYANRVLLLLHANKINQAQELVSRLPDMFPESVIPVLLQAALLVRENKAGRAEEILAQFAGKFPEKSKVVYLARAQVAAAAGHPHIAADSLAKISDIQHMPATVATLVSLKERAGDIDGATAVLDSATKWWSNAMTEDNKLNIIMQEAASFKLRHGKEEDAAQLYEELVKSQGSIEALVGLVTTVARVDVVKAELYEKQLKTLPGLKGIDVDSLERSSGVKQVEGPSHVGVTETYEEGKNKTKAKKKRKRKPRYPKGFDPANPGPPPDPERWLPKRERSTYRPKRKDKRAAQVRGSQGAVAREKHDAGASSNSNPKSNQGTASKGATQNAVSEHSKPSSKSRKKSRN</sequence>
<evidence type="ECO:0000313" key="12">
    <source>
        <dbReference type="Proteomes" id="UP001367508"/>
    </source>
</evidence>
<evidence type="ECO:0000256" key="1">
    <source>
        <dbReference type="ARBA" id="ARBA00004240"/>
    </source>
</evidence>
<dbReference type="InterPro" id="IPR013699">
    <property type="entry name" value="Signal_recog_part_SRP72_RNA-bd"/>
</dbReference>
<dbReference type="Proteomes" id="UP001367508">
    <property type="component" value="Unassembled WGS sequence"/>
</dbReference>
<protein>
    <recommendedName>
        <fullName evidence="4">Signal recognition particle subunit SRP72</fullName>
    </recommendedName>
</protein>
<evidence type="ECO:0000256" key="7">
    <source>
        <dbReference type="ARBA" id="ARBA00023135"/>
    </source>
</evidence>
<dbReference type="Pfam" id="PF17004">
    <property type="entry name" value="SRP_TPR_like"/>
    <property type="match status" value="1"/>
</dbReference>
<dbReference type="InterPro" id="IPR011990">
    <property type="entry name" value="TPR-like_helical_dom_sf"/>
</dbReference>
<evidence type="ECO:0000256" key="9">
    <source>
        <dbReference type="SAM" id="MobiDB-lite"/>
    </source>
</evidence>
<comment type="similarity">
    <text evidence="3">Belongs to the SRP72 family.</text>
</comment>
<dbReference type="PANTHER" id="PTHR14094:SF9">
    <property type="entry name" value="SIGNAL RECOGNITION PARTICLE SUBUNIT SRP72"/>
    <property type="match status" value="1"/>
</dbReference>
<feature type="region of interest" description="Disordered" evidence="9">
    <location>
        <begin position="594"/>
        <end position="724"/>
    </location>
</feature>
<feature type="compositionally biased region" description="Basic residues" evidence="9">
    <location>
        <begin position="714"/>
        <end position="724"/>
    </location>
</feature>
<keyword evidence="12" id="KW-1185">Reference proteome</keyword>
<gene>
    <name evidence="11" type="ORF">VNO77_01383</name>
</gene>
<dbReference type="GO" id="GO:0005786">
    <property type="term" value="C:signal recognition particle, endoplasmic reticulum targeting"/>
    <property type="evidence" value="ECO:0007669"/>
    <property type="project" value="UniProtKB-KW"/>
</dbReference>
<evidence type="ECO:0000259" key="10">
    <source>
        <dbReference type="Pfam" id="PF08492"/>
    </source>
</evidence>
<dbReference type="EMBL" id="JAYMYQ010000001">
    <property type="protein sequence ID" value="KAK7359423.1"/>
    <property type="molecule type" value="Genomic_DNA"/>
</dbReference>
<proteinExistence type="inferred from homology"/>
<keyword evidence="8" id="KW-0687">Ribonucleoprotein</keyword>
<evidence type="ECO:0000256" key="3">
    <source>
        <dbReference type="ARBA" id="ARBA00007676"/>
    </source>
</evidence>
<evidence type="ECO:0000256" key="4">
    <source>
        <dbReference type="ARBA" id="ARBA00018350"/>
    </source>
</evidence>
<feature type="compositionally biased region" description="Basic residues" evidence="9">
    <location>
        <begin position="25"/>
        <end position="37"/>
    </location>
</feature>
<comment type="caution">
    <text evidence="11">The sequence shown here is derived from an EMBL/GenBank/DDBJ whole genome shotgun (WGS) entry which is preliminary data.</text>
</comment>
<evidence type="ECO:0000256" key="6">
    <source>
        <dbReference type="ARBA" id="ARBA00022824"/>
    </source>
</evidence>
<dbReference type="SUPFAM" id="SSF48452">
    <property type="entry name" value="TPR-like"/>
    <property type="match status" value="2"/>
</dbReference>
<keyword evidence="7" id="KW-0733">Signal recognition particle</keyword>
<dbReference type="GO" id="GO:0005783">
    <property type="term" value="C:endoplasmic reticulum"/>
    <property type="evidence" value="ECO:0007669"/>
    <property type="project" value="UniProtKB-SubCell"/>
</dbReference>
<dbReference type="PIRSF" id="PIRSF038922">
    <property type="entry name" value="SRP72"/>
    <property type="match status" value="1"/>
</dbReference>
<organism evidence="11 12">
    <name type="scientific">Canavalia gladiata</name>
    <name type="common">Sword bean</name>
    <name type="synonym">Dolichos gladiatus</name>
    <dbReference type="NCBI Taxonomy" id="3824"/>
    <lineage>
        <taxon>Eukaryota</taxon>
        <taxon>Viridiplantae</taxon>
        <taxon>Streptophyta</taxon>
        <taxon>Embryophyta</taxon>
        <taxon>Tracheophyta</taxon>
        <taxon>Spermatophyta</taxon>
        <taxon>Magnoliopsida</taxon>
        <taxon>eudicotyledons</taxon>
        <taxon>Gunneridae</taxon>
        <taxon>Pentapetalae</taxon>
        <taxon>rosids</taxon>
        <taxon>fabids</taxon>
        <taxon>Fabales</taxon>
        <taxon>Fabaceae</taxon>
        <taxon>Papilionoideae</taxon>
        <taxon>50 kb inversion clade</taxon>
        <taxon>NPAAA clade</taxon>
        <taxon>indigoferoid/millettioid clade</taxon>
        <taxon>Phaseoleae</taxon>
        <taxon>Canavalia</taxon>
    </lineage>
</organism>
<keyword evidence="5" id="KW-0963">Cytoplasm</keyword>
<feature type="compositionally biased region" description="Polar residues" evidence="9">
    <location>
        <begin position="686"/>
        <end position="709"/>
    </location>
</feature>
<evidence type="ECO:0000256" key="8">
    <source>
        <dbReference type="ARBA" id="ARBA00023274"/>
    </source>
</evidence>
<comment type="subcellular location">
    <subcellularLocation>
        <location evidence="2">Cytoplasm</location>
    </subcellularLocation>
    <subcellularLocation>
        <location evidence="1">Endoplasmic reticulum</location>
    </subcellularLocation>
</comment>
<dbReference type="AlphaFoldDB" id="A0AAN9MXM4"/>
<reference evidence="11 12" key="1">
    <citation type="submission" date="2024-01" db="EMBL/GenBank/DDBJ databases">
        <title>The genomes of 5 underutilized Papilionoideae crops provide insights into root nodulation and disease resistanc.</title>
        <authorList>
            <person name="Jiang F."/>
        </authorList>
    </citation>
    <scope>NUCLEOTIDE SEQUENCE [LARGE SCALE GENOMIC DNA]</scope>
    <source>
        <strain evidence="11">LVBAO_FW01</strain>
        <tissue evidence="11">Leaves</tissue>
    </source>
</reference>
<dbReference type="InterPro" id="IPR031545">
    <property type="entry name" value="SRP72_TPR-like"/>
</dbReference>
<dbReference type="GO" id="GO:0008312">
    <property type="term" value="F:7S RNA binding"/>
    <property type="evidence" value="ECO:0007669"/>
    <property type="project" value="InterPro"/>
</dbReference>
<dbReference type="PANTHER" id="PTHR14094">
    <property type="entry name" value="SIGNAL RECOGNITION PARTICLE 72"/>
    <property type="match status" value="1"/>
</dbReference>
<keyword evidence="6" id="KW-0256">Endoplasmic reticulum</keyword>
<dbReference type="Pfam" id="PF08492">
    <property type="entry name" value="SRP72"/>
    <property type="match status" value="1"/>
</dbReference>
<dbReference type="Gene3D" id="1.25.40.10">
    <property type="entry name" value="Tetratricopeptide repeat domain"/>
    <property type="match status" value="2"/>
</dbReference>
<dbReference type="GO" id="GO:0043022">
    <property type="term" value="F:ribosome binding"/>
    <property type="evidence" value="ECO:0007669"/>
    <property type="project" value="TreeGrafter"/>
</dbReference>
<dbReference type="GO" id="GO:0006614">
    <property type="term" value="P:SRP-dependent cotranslational protein targeting to membrane"/>
    <property type="evidence" value="ECO:0007669"/>
    <property type="project" value="InterPro"/>
</dbReference>